<keyword evidence="2" id="KW-0808">Transferase</keyword>
<evidence type="ECO:0000256" key="4">
    <source>
        <dbReference type="SAM" id="MobiDB-lite"/>
    </source>
</evidence>
<evidence type="ECO:0000313" key="7">
    <source>
        <dbReference type="EMBL" id="GCL63095.1"/>
    </source>
</evidence>
<dbReference type="OrthoDB" id="281208at2"/>
<dbReference type="InterPro" id="IPR029063">
    <property type="entry name" value="SAM-dependent_MTases_sf"/>
</dbReference>
<feature type="chain" id="PRO_5019729406" description="Methyltransferase domain-containing protein" evidence="5">
    <location>
        <begin position="22"/>
        <end position="279"/>
    </location>
</feature>
<keyword evidence="1" id="KW-0489">Methyltransferase</keyword>
<evidence type="ECO:0000256" key="1">
    <source>
        <dbReference type="ARBA" id="ARBA00022603"/>
    </source>
</evidence>
<dbReference type="AlphaFoldDB" id="A0A480ATN4"/>
<dbReference type="GO" id="GO:0016279">
    <property type="term" value="F:protein-lysine N-methyltransferase activity"/>
    <property type="evidence" value="ECO:0007669"/>
    <property type="project" value="InterPro"/>
</dbReference>
<dbReference type="PANTHER" id="PTHR13610">
    <property type="entry name" value="METHYLTRANSFERASE DOMAIN-CONTAINING PROTEIN"/>
    <property type="match status" value="1"/>
</dbReference>
<keyword evidence="5" id="KW-0732">Signal</keyword>
<proteinExistence type="predicted"/>
<dbReference type="CDD" id="cd02440">
    <property type="entry name" value="AdoMet_MTases"/>
    <property type="match status" value="1"/>
</dbReference>
<evidence type="ECO:0000259" key="6">
    <source>
        <dbReference type="Pfam" id="PF13649"/>
    </source>
</evidence>
<dbReference type="GO" id="GO:0032259">
    <property type="term" value="P:methylation"/>
    <property type="evidence" value="ECO:0007669"/>
    <property type="project" value="UniProtKB-KW"/>
</dbReference>
<dbReference type="Pfam" id="PF13649">
    <property type="entry name" value="Methyltransf_25"/>
    <property type="match status" value="1"/>
</dbReference>
<evidence type="ECO:0000256" key="3">
    <source>
        <dbReference type="ARBA" id="ARBA00022691"/>
    </source>
</evidence>
<dbReference type="PANTHER" id="PTHR13610:SF11">
    <property type="entry name" value="METHYLTRANSFERASE DOMAIN-CONTAINING PROTEIN"/>
    <property type="match status" value="1"/>
</dbReference>
<evidence type="ECO:0000313" key="8">
    <source>
        <dbReference type="Proteomes" id="UP000301751"/>
    </source>
</evidence>
<comment type="caution">
    <text evidence="7">The sequence shown here is derived from an EMBL/GenBank/DDBJ whole genome shotgun (WGS) entry which is preliminary data.</text>
</comment>
<dbReference type="InterPro" id="IPR041698">
    <property type="entry name" value="Methyltransf_25"/>
</dbReference>
<keyword evidence="3" id="KW-0949">S-adenosyl-L-methionine</keyword>
<feature type="domain" description="Methyltransferase" evidence="6">
    <location>
        <begin position="55"/>
        <end position="127"/>
    </location>
</feature>
<keyword evidence="8" id="KW-1185">Reference proteome</keyword>
<name>A0A480ATN4_9BURK</name>
<feature type="region of interest" description="Disordered" evidence="4">
    <location>
        <begin position="258"/>
        <end position="279"/>
    </location>
</feature>
<dbReference type="InterPro" id="IPR026170">
    <property type="entry name" value="FAM173A/B"/>
</dbReference>
<dbReference type="RefSeq" id="WP_137732836.1">
    <property type="nucleotide sequence ID" value="NZ_BJCL01000004.1"/>
</dbReference>
<accession>A0A480ATN4</accession>
<feature type="signal peptide" evidence="5">
    <location>
        <begin position="1"/>
        <end position="21"/>
    </location>
</feature>
<reference evidence="8" key="1">
    <citation type="submission" date="2019-03" db="EMBL/GenBank/DDBJ databases">
        <title>Aquabacterium pictum sp.nov., the first bacteriochlorophyll a-containing freshwater bacterium in the genus Aquabacterium of the class Betaproteobacteria.</title>
        <authorList>
            <person name="Hirose S."/>
            <person name="Tank M."/>
            <person name="Hara E."/>
            <person name="Tamaki H."/>
            <person name="Takaichi S."/>
            <person name="Haruta S."/>
            <person name="Hanada S."/>
        </authorList>
    </citation>
    <scope>NUCLEOTIDE SEQUENCE [LARGE SCALE GENOMIC DNA]</scope>
    <source>
        <strain evidence="8">W35</strain>
    </source>
</reference>
<organism evidence="7 8">
    <name type="scientific">Pseudaquabacterium pictum</name>
    <dbReference type="NCBI Taxonomy" id="2315236"/>
    <lineage>
        <taxon>Bacteria</taxon>
        <taxon>Pseudomonadati</taxon>
        <taxon>Pseudomonadota</taxon>
        <taxon>Betaproteobacteria</taxon>
        <taxon>Burkholderiales</taxon>
        <taxon>Sphaerotilaceae</taxon>
        <taxon>Pseudaquabacterium</taxon>
    </lineage>
</organism>
<dbReference type="SUPFAM" id="SSF53335">
    <property type="entry name" value="S-adenosyl-L-methionine-dependent methyltransferases"/>
    <property type="match status" value="1"/>
</dbReference>
<protein>
    <recommendedName>
        <fullName evidence="6">Methyltransferase domain-containing protein</fullName>
    </recommendedName>
</protein>
<gene>
    <name evidence="7" type="ORF">AQPW35_21760</name>
</gene>
<dbReference type="EMBL" id="BJCL01000004">
    <property type="protein sequence ID" value="GCL63095.1"/>
    <property type="molecule type" value="Genomic_DNA"/>
</dbReference>
<evidence type="ECO:0000256" key="5">
    <source>
        <dbReference type="SAM" id="SignalP"/>
    </source>
</evidence>
<dbReference type="Gene3D" id="3.40.50.150">
    <property type="entry name" value="Vaccinia Virus protein VP39"/>
    <property type="match status" value="1"/>
</dbReference>
<dbReference type="Proteomes" id="UP000301751">
    <property type="component" value="Unassembled WGS sequence"/>
</dbReference>
<sequence length="279" mass="29541">MRALQRAAVLALALCFGAAQAQPGGDEEVPFITTPDRVTLAMLQLAGVGPADNLIDLGSGDGRIVITAAKRFGARGLGVDLVPDLVARSEASARQAGVADRTRFRVQDLFETDLAGFSVVTMYLLPEVNLKLRPRLLALPPGTRVVSHDWDMGDWAADRTLTVDVPEKAIGHEKRSRVHLWVVPAPLQGLWCGPGGVSLQLAQQFQRVSGTLQLGDEQRAVTGRIDGARLHWLAAGSDQAWQALAGSDGALQLQAVPSGAGPQAGQRLRRAAGRSCPAS</sequence>
<evidence type="ECO:0000256" key="2">
    <source>
        <dbReference type="ARBA" id="ARBA00022679"/>
    </source>
</evidence>